<name>A0A9P4H2I5_9PLEO</name>
<dbReference type="EMBL" id="ML978237">
    <property type="protein sequence ID" value="KAF2026741.1"/>
    <property type="molecule type" value="Genomic_DNA"/>
</dbReference>
<dbReference type="OrthoDB" id="3801087at2759"/>
<dbReference type="AlphaFoldDB" id="A0A9P4H2I5"/>
<reference evidence="1" key="1">
    <citation type="journal article" date="2020" name="Stud. Mycol.">
        <title>101 Dothideomycetes genomes: a test case for predicting lifestyles and emergence of pathogens.</title>
        <authorList>
            <person name="Haridas S."/>
            <person name="Albert R."/>
            <person name="Binder M."/>
            <person name="Bloem J."/>
            <person name="Labutti K."/>
            <person name="Salamov A."/>
            <person name="Andreopoulos B."/>
            <person name="Baker S."/>
            <person name="Barry K."/>
            <person name="Bills G."/>
            <person name="Bluhm B."/>
            <person name="Cannon C."/>
            <person name="Castanera R."/>
            <person name="Culley D."/>
            <person name="Daum C."/>
            <person name="Ezra D."/>
            <person name="Gonzalez J."/>
            <person name="Henrissat B."/>
            <person name="Kuo A."/>
            <person name="Liang C."/>
            <person name="Lipzen A."/>
            <person name="Lutzoni F."/>
            <person name="Magnuson J."/>
            <person name="Mondo S."/>
            <person name="Nolan M."/>
            <person name="Ohm R."/>
            <person name="Pangilinan J."/>
            <person name="Park H.-J."/>
            <person name="Ramirez L."/>
            <person name="Alfaro M."/>
            <person name="Sun H."/>
            <person name="Tritt A."/>
            <person name="Yoshinaga Y."/>
            <person name="Zwiers L.-H."/>
            <person name="Turgeon B."/>
            <person name="Goodwin S."/>
            <person name="Spatafora J."/>
            <person name="Crous P."/>
            <person name="Grigoriev I."/>
        </authorList>
    </citation>
    <scope>NUCLEOTIDE SEQUENCE</scope>
    <source>
        <strain evidence="1">CBS 110217</strain>
    </source>
</reference>
<accession>A0A9P4H2I5</accession>
<proteinExistence type="predicted"/>
<sequence>MASLRARFRFLDLPQEVSLMVYELLPIKVSHISFGLNNTDSLELVRACFPAVVILSVCYQINAKAQSILISRLNALREAPLRIVFNIDIISDDARLFWLLTYIARLCPHYDNGRIFGSPYPRQLDDELRRCSAVADVVSVQVAYRTLSSSDHRETKAREKLADNLLVEDITWIRVIWCLNCIGSPDRV</sequence>
<evidence type="ECO:0000313" key="1">
    <source>
        <dbReference type="EMBL" id="KAF2026741.1"/>
    </source>
</evidence>
<gene>
    <name evidence="1" type="ORF">EK21DRAFT_115471</name>
</gene>
<comment type="caution">
    <text evidence="1">The sequence shown here is derived from an EMBL/GenBank/DDBJ whole genome shotgun (WGS) entry which is preliminary data.</text>
</comment>
<keyword evidence="2" id="KW-1185">Reference proteome</keyword>
<evidence type="ECO:0008006" key="3">
    <source>
        <dbReference type="Google" id="ProtNLM"/>
    </source>
</evidence>
<evidence type="ECO:0000313" key="2">
    <source>
        <dbReference type="Proteomes" id="UP000799777"/>
    </source>
</evidence>
<organism evidence="1 2">
    <name type="scientific">Setomelanomma holmii</name>
    <dbReference type="NCBI Taxonomy" id="210430"/>
    <lineage>
        <taxon>Eukaryota</taxon>
        <taxon>Fungi</taxon>
        <taxon>Dikarya</taxon>
        <taxon>Ascomycota</taxon>
        <taxon>Pezizomycotina</taxon>
        <taxon>Dothideomycetes</taxon>
        <taxon>Pleosporomycetidae</taxon>
        <taxon>Pleosporales</taxon>
        <taxon>Pleosporineae</taxon>
        <taxon>Phaeosphaeriaceae</taxon>
        <taxon>Setomelanomma</taxon>
    </lineage>
</organism>
<dbReference type="Proteomes" id="UP000799777">
    <property type="component" value="Unassembled WGS sequence"/>
</dbReference>
<protein>
    <recommendedName>
        <fullName evidence="3">F-box domain-containing protein</fullName>
    </recommendedName>
</protein>